<protein>
    <submittedName>
        <fullName evidence="2">O-antigen biosynthesis protein RfbC</fullName>
    </submittedName>
</protein>
<dbReference type="PANTHER" id="PTHR43179:SF7">
    <property type="entry name" value="RHAMNOSYLTRANSFERASE WBBL"/>
    <property type="match status" value="1"/>
</dbReference>
<sequence>MDKFTYPYLLLSPDYRESSLGIQVMHRLCHMINEQGGKAWMVNCEVNPEWNTPRLDEKQWNDIQNSGQPWIAVYPEVTSGNPLSAPVSVRYMLNREGIIMKNRLEAGPDDLFFWYRSEFAEKAVNPEILCLEAYDLDVFRDDNPHKDLNVLYLNRIPKSAVDFSQLPADIQILSMENPLTLSELAKLLKRTNVLYSYESSGTCALAILCGSPVVALRAAGYEHLAINTITIRDNDGAGITLENSAEGIARARQTLGKMRENILARRETGQRQFERFVALTQQQAAQKDAEKQQLSLTHWLQHRSVPQTLWPATPENIPRLLIVIQQHEGGDIQQTLNTLLPQFEHAIGSQIVIVSSDSANTKPNSPLNYCPPERLLSVVNSLAEQNAFDWVQFIPAGCDYSAQGIRLAIDALQDIHHLALVYADEAIKEVNGVLSPHFKPAFNLDLFLSAPHLYLQRGFFHREALMAIGGLDTDYQRCFELDAILKLLIRFDIGAIGHLSDVIALIPKEVCTATASQEQQQLLQRYLLQRGFDQGSATAQPGKPWQMQYGRNITLSLSVILVAGDNLPALQRCFTTLYQQMPTQAFEMRVVVQPHTSDEIRAWLDWLVKNNTAVIHIVESHERSDMMAINRASQHATSEYLLLLNANTAFVSSTWFTGLVNHALRPEVGCVAPQLINFDNQIVCAGYLLGINGLAFPMGYGENWGRAGNLSRLLSDCDYSALSKDCLLIRNSLWQQTGGFDTQFTQPLLASLDLGLRIRETGHLSICTPYSVVAKDHVITGYPSECLPQPSSELTLFYQRWLAVIAQDPVYSLGYSLSQRLFQPDTTLSASWNPLHHHGVPNVVLIVGGQQDATVQRLILTLEMLASACALHLLLLERVPTAPELYRLKPDVLLIAGEVNNDLCQCVKQFKQHSACQISYALSDDINRFNLKILFENELISTWLTSSSAYVNWLKKRHKMAVILPNILSEQCHDRENQQHSAKPRVLCITHYLEEKDCQLLDAAIVSYSDQLDWIILGDSPKAWLPYIAETHRYFDERRLVKQLASLSIDFAVVPRSSIDENRFKDNFCLMQLAACSIPAVSSDVPSLACSLPGWKVKNNADAWKKAIHLRCEAPDETIQTASQLQASLSALIDSEDAKACWFKALGLSKK</sequence>
<reference evidence="3" key="1">
    <citation type="journal article" date="2012" name="Appl. Microbiol. Biotechnol.">
        <title>The complete genome sequence of Pantoea ananatis AJ13355, an organism with great biotechnological potential.</title>
        <authorList>
            <person name="Hara Y."/>
            <person name="Kadotani N."/>
            <person name="Izui H."/>
            <person name="Katashkina J.I."/>
            <person name="Kuvaeva T.M."/>
            <person name="Andreeva I.G."/>
            <person name="Golubeva L.I."/>
            <person name="Malko D.B."/>
            <person name="Makeev V.J."/>
            <person name="Mashko S.V."/>
            <person name="Kozlov Y.I."/>
        </authorList>
    </citation>
    <scope>NUCLEOTIDE SEQUENCE [LARGE SCALE GENOMIC DNA]</scope>
    <source>
        <strain evidence="3">AJ13355</strain>
    </source>
</reference>
<dbReference type="Proteomes" id="UP000006690">
    <property type="component" value="Chromosome"/>
</dbReference>
<evidence type="ECO:0000313" key="2">
    <source>
        <dbReference type="EMBL" id="BAK11672.1"/>
    </source>
</evidence>
<evidence type="ECO:0000313" key="3">
    <source>
        <dbReference type="Proteomes" id="UP000006690"/>
    </source>
</evidence>
<dbReference type="CDD" id="cd00761">
    <property type="entry name" value="Glyco_tranf_GTA_type"/>
    <property type="match status" value="1"/>
</dbReference>
<dbReference type="Gene3D" id="3.90.550.10">
    <property type="entry name" value="Spore Coat Polysaccharide Biosynthesis Protein SpsA, Chain A"/>
    <property type="match status" value="1"/>
</dbReference>
<evidence type="ECO:0000259" key="1">
    <source>
        <dbReference type="Pfam" id="PF00535"/>
    </source>
</evidence>
<accession>A0A0H3L4B7</accession>
<dbReference type="PATRIC" id="fig|932677.3.peg.1855"/>
<feature type="domain" description="Glycosyltransferase 2-like" evidence="1">
    <location>
        <begin position="558"/>
        <end position="677"/>
    </location>
</feature>
<gene>
    <name evidence="2" type="primary">rfbC</name>
    <name evidence="2" type="ordered locus">PAJ_1592</name>
</gene>
<dbReference type="PANTHER" id="PTHR43179">
    <property type="entry name" value="RHAMNOSYLTRANSFERASE WBBL"/>
    <property type="match status" value="1"/>
</dbReference>
<dbReference type="KEGG" id="paj:PAJ_1592"/>
<dbReference type="InterPro" id="IPR001173">
    <property type="entry name" value="Glyco_trans_2-like"/>
</dbReference>
<dbReference type="AlphaFoldDB" id="A0A0H3L4B7"/>
<dbReference type="SUPFAM" id="SSF53448">
    <property type="entry name" value="Nucleotide-diphospho-sugar transferases"/>
    <property type="match status" value="2"/>
</dbReference>
<dbReference type="HOGENOM" id="CLU_002257_2_0_6"/>
<dbReference type="eggNOG" id="COG1216">
    <property type="taxonomic scope" value="Bacteria"/>
</dbReference>
<dbReference type="RefSeq" id="WP_014593936.1">
    <property type="nucleotide sequence ID" value="NC_017531.2"/>
</dbReference>
<name>A0A0H3L4B7_PANAA</name>
<proteinExistence type="predicted"/>
<dbReference type="InterPro" id="IPR029044">
    <property type="entry name" value="Nucleotide-diphossugar_trans"/>
</dbReference>
<dbReference type="Pfam" id="PF00535">
    <property type="entry name" value="Glycos_transf_2"/>
    <property type="match status" value="1"/>
</dbReference>
<organism evidence="2 3">
    <name type="scientific">Pantoea ananatis (strain AJ13355)</name>
    <dbReference type="NCBI Taxonomy" id="932677"/>
    <lineage>
        <taxon>Bacteria</taxon>
        <taxon>Pseudomonadati</taxon>
        <taxon>Pseudomonadota</taxon>
        <taxon>Gammaproteobacteria</taxon>
        <taxon>Enterobacterales</taxon>
        <taxon>Erwiniaceae</taxon>
        <taxon>Pantoea</taxon>
    </lineage>
</organism>
<dbReference type="EMBL" id="AP012032">
    <property type="protein sequence ID" value="BAK11672.1"/>
    <property type="molecule type" value="Genomic_DNA"/>
</dbReference>